<dbReference type="AlphaFoldDB" id="M1P777"/>
<keyword evidence="3" id="KW-1185">Reference proteome</keyword>
<dbReference type="PANTHER" id="PTHR41324:SF1">
    <property type="entry name" value="DUF2232 DOMAIN-CONTAINING PROTEIN"/>
    <property type="match status" value="1"/>
</dbReference>
<proteinExistence type="predicted"/>
<dbReference type="HOGENOM" id="CLU_068641_1_0_7"/>
<name>M1P777_DESSD</name>
<dbReference type="InterPro" id="IPR018710">
    <property type="entry name" value="DUF2232"/>
</dbReference>
<evidence type="ECO:0000313" key="3">
    <source>
        <dbReference type="Proteomes" id="UP000011721"/>
    </source>
</evidence>
<sequence>MNEEESNPEKVKFLQHILLVTAVILLPGLLGAIFGWIHGLLPLLVFYYLIRYGKNRGQKYILFGCILACIAGLAFQIIEQLLFSLTLIPVGFVLADSAHRGESITPAVIKGTLALAGSWMIVTTILTFGLEEHPYTLLISSLNQGMDEAITYYKANGSVPADTLFLLEQTFTQMKIWIPRVMPGILTCIALLITWFAMAIGNRMLHKNSGSGPWPEYMLWILPEKLVWILIIASVLIVLPVESGRTIGINVLMVSTLLYCFQGIAIMLFYFSKWSVPLLLRTLIYVLLFFQTFGVILLGILGVADVWMDTRRLNRGEEKPDQNAL</sequence>
<feature type="transmembrane region" description="Helical" evidence="1">
    <location>
        <begin position="217"/>
        <end position="239"/>
    </location>
</feature>
<dbReference type="RefSeq" id="WP_015405019.1">
    <property type="nucleotide sequence ID" value="NC_020304.1"/>
</dbReference>
<accession>M1P777</accession>
<evidence type="ECO:0000256" key="1">
    <source>
        <dbReference type="SAM" id="Phobius"/>
    </source>
</evidence>
<dbReference type="EMBL" id="CP003985">
    <property type="protein sequence ID" value="AGF79333.1"/>
    <property type="molecule type" value="Genomic_DNA"/>
</dbReference>
<feature type="transmembrane region" description="Helical" evidence="1">
    <location>
        <begin position="16"/>
        <end position="49"/>
    </location>
</feature>
<dbReference type="Pfam" id="PF09991">
    <property type="entry name" value="DUF2232"/>
    <property type="match status" value="1"/>
</dbReference>
<gene>
    <name evidence="2" type="ordered locus">UWK_02802</name>
</gene>
<keyword evidence="1" id="KW-0812">Transmembrane</keyword>
<keyword evidence="1" id="KW-1133">Transmembrane helix</keyword>
<feature type="transmembrane region" description="Helical" evidence="1">
    <location>
        <begin position="61"/>
        <end position="88"/>
    </location>
</feature>
<dbReference type="KEGG" id="dsf:UWK_02802"/>
<feature type="transmembrane region" description="Helical" evidence="1">
    <location>
        <begin position="251"/>
        <end position="271"/>
    </location>
</feature>
<feature type="transmembrane region" description="Helical" evidence="1">
    <location>
        <begin position="184"/>
        <end position="205"/>
    </location>
</feature>
<dbReference type="PANTHER" id="PTHR41324">
    <property type="entry name" value="MEMBRANE PROTEIN-RELATED"/>
    <property type="match status" value="1"/>
</dbReference>
<feature type="transmembrane region" description="Helical" evidence="1">
    <location>
        <begin position="108"/>
        <end position="130"/>
    </location>
</feature>
<reference evidence="3" key="1">
    <citation type="journal article" date="2013" name="Stand. Genomic Sci.">
        <title>Complete genome sequence of Desulfocapsa sulfexigens, a marine deltaproteobacterium specialized in disproportionating inorganic sulfur compounds.</title>
        <authorList>
            <person name="Finster K.W."/>
            <person name="Kjeldsen K.U."/>
            <person name="Kube M."/>
            <person name="Reinhardt R."/>
            <person name="Mussmann M."/>
            <person name="Amann R."/>
            <person name="Schreiber L."/>
        </authorList>
    </citation>
    <scope>NUCLEOTIDE SEQUENCE [LARGE SCALE GENOMIC DNA]</scope>
    <source>
        <strain evidence="3">DSM 10523 / SB164P1</strain>
    </source>
</reference>
<feature type="transmembrane region" description="Helical" evidence="1">
    <location>
        <begin position="283"/>
        <end position="307"/>
    </location>
</feature>
<dbReference type="eggNOG" id="COG4241">
    <property type="taxonomic scope" value="Bacteria"/>
</dbReference>
<dbReference type="STRING" id="1167006.UWK_02802"/>
<evidence type="ECO:0000313" key="2">
    <source>
        <dbReference type="EMBL" id="AGF79333.1"/>
    </source>
</evidence>
<organism evidence="2 3">
    <name type="scientific">Desulfocapsa sulfexigens (strain DSM 10523 / SB164P1)</name>
    <dbReference type="NCBI Taxonomy" id="1167006"/>
    <lineage>
        <taxon>Bacteria</taxon>
        <taxon>Pseudomonadati</taxon>
        <taxon>Thermodesulfobacteriota</taxon>
        <taxon>Desulfobulbia</taxon>
        <taxon>Desulfobulbales</taxon>
        <taxon>Desulfocapsaceae</taxon>
        <taxon>Desulfocapsa</taxon>
    </lineage>
</organism>
<keyword evidence="1" id="KW-0472">Membrane</keyword>
<protein>
    <submittedName>
        <fullName evidence="2">Putative membrane protein (DUF2232)</fullName>
    </submittedName>
</protein>
<dbReference type="Proteomes" id="UP000011721">
    <property type="component" value="Chromosome"/>
</dbReference>